<gene>
    <name evidence="1" type="ORF">AVEN_55460_1</name>
</gene>
<dbReference type="EMBL" id="BGPR01080874">
    <property type="protein sequence ID" value="GBL80621.1"/>
    <property type="molecule type" value="Genomic_DNA"/>
</dbReference>
<proteinExistence type="predicted"/>
<name>A0A4Y2AL45_ARAVE</name>
<sequence length="128" mass="14751">IGVDRRRSWNSNEVGYPLSPFDHKSEIWSFEASDKLPLYVGGALGRGNVRESERLDWRNQRTDSAFWISVNGLPKSIDLYRWKTKRSLGHMKWIGLIVNAQLNGNRRRCLPCFEKWTSLGSGFLNPAI</sequence>
<dbReference type="Proteomes" id="UP000499080">
    <property type="component" value="Unassembled WGS sequence"/>
</dbReference>
<dbReference type="AlphaFoldDB" id="A0A4Y2AL45"/>
<evidence type="ECO:0000313" key="2">
    <source>
        <dbReference type="Proteomes" id="UP000499080"/>
    </source>
</evidence>
<keyword evidence="2" id="KW-1185">Reference proteome</keyword>
<feature type="non-terminal residue" evidence="1">
    <location>
        <position position="1"/>
    </location>
</feature>
<organism evidence="1 2">
    <name type="scientific">Araneus ventricosus</name>
    <name type="common">Orbweaver spider</name>
    <name type="synonym">Epeira ventricosa</name>
    <dbReference type="NCBI Taxonomy" id="182803"/>
    <lineage>
        <taxon>Eukaryota</taxon>
        <taxon>Metazoa</taxon>
        <taxon>Ecdysozoa</taxon>
        <taxon>Arthropoda</taxon>
        <taxon>Chelicerata</taxon>
        <taxon>Arachnida</taxon>
        <taxon>Araneae</taxon>
        <taxon>Araneomorphae</taxon>
        <taxon>Entelegynae</taxon>
        <taxon>Araneoidea</taxon>
        <taxon>Araneidae</taxon>
        <taxon>Araneus</taxon>
    </lineage>
</organism>
<evidence type="ECO:0000313" key="1">
    <source>
        <dbReference type="EMBL" id="GBL80621.1"/>
    </source>
</evidence>
<reference evidence="1 2" key="1">
    <citation type="journal article" date="2019" name="Sci. Rep.">
        <title>Orb-weaving spider Araneus ventricosus genome elucidates the spidroin gene catalogue.</title>
        <authorList>
            <person name="Kono N."/>
            <person name="Nakamura H."/>
            <person name="Ohtoshi R."/>
            <person name="Moran D.A.P."/>
            <person name="Shinohara A."/>
            <person name="Yoshida Y."/>
            <person name="Fujiwara M."/>
            <person name="Mori M."/>
            <person name="Tomita M."/>
            <person name="Arakawa K."/>
        </authorList>
    </citation>
    <scope>NUCLEOTIDE SEQUENCE [LARGE SCALE GENOMIC DNA]</scope>
</reference>
<accession>A0A4Y2AL45</accession>
<comment type="caution">
    <text evidence="1">The sequence shown here is derived from an EMBL/GenBank/DDBJ whole genome shotgun (WGS) entry which is preliminary data.</text>
</comment>
<protein>
    <submittedName>
        <fullName evidence="1">Uncharacterized protein</fullName>
    </submittedName>
</protein>